<feature type="binding site" evidence="14">
    <location>
        <position position="189"/>
    </location>
    <ligand>
        <name>1D-myo-inositol 1,3,4-trisphosphate</name>
        <dbReference type="ChEBI" id="CHEBI:58414"/>
    </ligand>
</feature>
<feature type="domain" description="Inositol-tetrakisphosphate 1-kinase N-terminal" evidence="17">
    <location>
        <begin position="11"/>
        <end position="90"/>
    </location>
</feature>
<reference evidence="18 19" key="1">
    <citation type="journal article" date="2018" name="Proc. Natl. Acad. Sci. U.S.A.">
        <title>Draft genome sequence of Camellia sinensis var. sinensis provides insights into the evolution of the tea genome and tea quality.</title>
        <authorList>
            <person name="Wei C."/>
            <person name="Yang H."/>
            <person name="Wang S."/>
            <person name="Zhao J."/>
            <person name="Liu C."/>
            <person name="Gao L."/>
            <person name="Xia E."/>
            <person name="Lu Y."/>
            <person name="Tai Y."/>
            <person name="She G."/>
            <person name="Sun J."/>
            <person name="Cao H."/>
            <person name="Tong W."/>
            <person name="Gao Q."/>
            <person name="Li Y."/>
            <person name="Deng W."/>
            <person name="Jiang X."/>
            <person name="Wang W."/>
            <person name="Chen Q."/>
            <person name="Zhang S."/>
            <person name="Li H."/>
            <person name="Wu J."/>
            <person name="Wang P."/>
            <person name="Li P."/>
            <person name="Shi C."/>
            <person name="Zheng F."/>
            <person name="Jian J."/>
            <person name="Huang B."/>
            <person name="Shan D."/>
            <person name="Shi M."/>
            <person name="Fang C."/>
            <person name="Yue Y."/>
            <person name="Li F."/>
            <person name="Li D."/>
            <person name="Wei S."/>
            <person name="Han B."/>
            <person name="Jiang C."/>
            <person name="Yin Y."/>
            <person name="Xia T."/>
            <person name="Zhang Z."/>
            <person name="Bennetzen J.L."/>
            <person name="Zhao S."/>
            <person name="Wan X."/>
        </authorList>
    </citation>
    <scope>NUCLEOTIDE SEQUENCE [LARGE SCALE GENOMIC DNA]</scope>
    <source>
        <strain evidence="19">cv. Shuchazao</strain>
        <tissue evidence="18">Leaf</tissue>
    </source>
</reference>
<feature type="binding site" evidence="14">
    <location>
        <position position="283"/>
    </location>
    <ligand>
        <name>1D-myo-inositol 1,3,4-trisphosphate</name>
        <dbReference type="ChEBI" id="CHEBI:58414"/>
    </ligand>
</feature>
<dbReference type="PIRSF" id="PIRSF038186">
    <property type="entry name" value="ITPK"/>
    <property type="match status" value="1"/>
</dbReference>
<gene>
    <name evidence="18" type="ORF">TEA_023625</name>
</gene>
<name>A0A4V3WKM6_CAMSN</name>
<feature type="binding site" evidence="14">
    <location>
        <position position="204"/>
    </location>
    <ligand>
        <name>ATP</name>
        <dbReference type="ChEBI" id="CHEBI:30616"/>
    </ligand>
</feature>
<keyword evidence="19" id="KW-1185">Reference proteome</keyword>
<evidence type="ECO:0000256" key="14">
    <source>
        <dbReference type="PIRSR" id="PIRSR038186-1"/>
    </source>
</evidence>
<feature type="binding site" evidence="15">
    <location>
        <position position="277"/>
    </location>
    <ligand>
        <name>Mg(2+)</name>
        <dbReference type="ChEBI" id="CHEBI:18420"/>
        <label>1</label>
    </ligand>
</feature>
<feature type="binding site" evidence="14">
    <location>
        <position position="61"/>
    </location>
    <ligand>
        <name>1D-myo-inositol 1,3,4-trisphosphate</name>
        <dbReference type="ChEBI" id="CHEBI:58414"/>
    </ligand>
</feature>
<dbReference type="InterPro" id="IPR041429">
    <property type="entry name" value="ITPK1_N"/>
</dbReference>
<evidence type="ECO:0000313" key="18">
    <source>
        <dbReference type="EMBL" id="THG01437.1"/>
    </source>
</evidence>
<comment type="catalytic activity">
    <reaction evidence="11">
        <text>1D-myo-inositol 1,3,4-trisphosphate + ATP = 1D-myo-inositol 1,3,4,6-tetrakisphosphate + ADP + H(+)</text>
        <dbReference type="Rhea" id="RHEA:20940"/>
        <dbReference type="ChEBI" id="CHEBI:15378"/>
        <dbReference type="ChEBI" id="CHEBI:30616"/>
        <dbReference type="ChEBI" id="CHEBI:57660"/>
        <dbReference type="ChEBI" id="CHEBI:58414"/>
        <dbReference type="ChEBI" id="CHEBI:456216"/>
        <dbReference type="EC" id="2.7.1.159"/>
    </reaction>
    <physiologicalReaction direction="left-to-right" evidence="11">
        <dbReference type="Rhea" id="RHEA:20941"/>
    </physiologicalReaction>
</comment>
<dbReference type="GO" id="GO:0000287">
    <property type="term" value="F:magnesium ion binding"/>
    <property type="evidence" value="ECO:0007669"/>
    <property type="project" value="InterPro"/>
</dbReference>
<feature type="binding site" evidence="15">
    <location>
        <position position="279"/>
    </location>
    <ligand>
        <name>Mg(2+)</name>
        <dbReference type="ChEBI" id="CHEBI:18420"/>
        <label>2</label>
    </ligand>
</feature>
<keyword evidence="3 13" id="KW-0808">Transferase</keyword>
<evidence type="ECO:0000256" key="10">
    <source>
        <dbReference type="ARBA" id="ARBA00051312"/>
    </source>
</evidence>
<dbReference type="GO" id="GO:0052726">
    <property type="term" value="F:inositol-1,3,4-trisphosphate 5-kinase activity"/>
    <property type="evidence" value="ECO:0007669"/>
    <property type="project" value="InterPro"/>
</dbReference>
<feature type="binding site" evidence="14">
    <location>
        <position position="146"/>
    </location>
    <ligand>
        <name>ATP</name>
        <dbReference type="ChEBI" id="CHEBI:30616"/>
    </ligand>
</feature>
<dbReference type="Gene3D" id="3.30.470.20">
    <property type="entry name" value="ATP-grasp fold, B domain"/>
    <property type="match status" value="1"/>
</dbReference>
<feature type="binding site" evidence="14">
    <location>
        <begin position="178"/>
        <end position="189"/>
    </location>
    <ligand>
        <name>ATP</name>
        <dbReference type="ChEBI" id="CHEBI:30616"/>
    </ligand>
</feature>
<evidence type="ECO:0000256" key="1">
    <source>
        <dbReference type="ARBA" id="ARBA00009601"/>
    </source>
</evidence>
<evidence type="ECO:0000256" key="2">
    <source>
        <dbReference type="ARBA" id="ARBA00011245"/>
    </source>
</evidence>
<dbReference type="EC" id="2.7.1.134" evidence="13"/>
<dbReference type="GO" id="GO:0052835">
    <property type="term" value="F:inositol-3,4,6-trisphosphate 1-kinase activity"/>
    <property type="evidence" value="ECO:0007669"/>
    <property type="project" value="UniProtKB-ARBA"/>
</dbReference>
<comment type="subunit">
    <text evidence="2 13">Monomer.</text>
</comment>
<evidence type="ECO:0000256" key="6">
    <source>
        <dbReference type="ARBA" id="ARBA00022777"/>
    </source>
</evidence>
<keyword evidence="4 13" id="KW-0479">Metal-binding</keyword>
<evidence type="ECO:0000256" key="9">
    <source>
        <dbReference type="ARBA" id="ARBA00033645"/>
    </source>
</evidence>
<evidence type="ECO:0000313" key="19">
    <source>
        <dbReference type="Proteomes" id="UP000306102"/>
    </source>
</evidence>
<evidence type="ECO:0000256" key="5">
    <source>
        <dbReference type="ARBA" id="ARBA00022741"/>
    </source>
</evidence>
<evidence type="ECO:0000256" key="13">
    <source>
        <dbReference type="PIRNR" id="PIRNR038186"/>
    </source>
</evidence>
<evidence type="ECO:0000256" key="7">
    <source>
        <dbReference type="ARBA" id="ARBA00022840"/>
    </source>
</evidence>
<evidence type="ECO:0000256" key="3">
    <source>
        <dbReference type="ARBA" id="ARBA00022679"/>
    </source>
</evidence>
<dbReference type="GO" id="GO:0005737">
    <property type="term" value="C:cytoplasm"/>
    <property type="evidence" value="ECO:0007669"/>
    <property type="project" value="TreeGrafter"/>
</dbReference>
<evidence type="ECO:0000256" key="8">
    <source>
        <dbReference type="ARBA" id="ARBA00022842"/>
    </source>
</evidence>
<dbReference type="InterPro" id="IPR008656">
    <property type="entry name" value="Inositol_tetrakis-P_1-kinase"/>
</dbReference>
<feature type="domain" description="Inositol 1,3,4-trisphosphate 5/6-kinase ATP-grasp" evidence="16">
    <location>
        <begin position="112"/>
        <end position="299"/>
    </location>
</feature>
<comment type="caution">
    <text evidence="18">The sequence shown here is derived from an EMBL/GenBank/DDBJ whole genome shotgun (WGS) entry which is preliminary data.</text>
</comment>
<evidence type="ECO:0000256" key="12">
    <source>
        <dbReference type="ARBA" id="ARBA00051721"/>
    </source>
</evidence>
<dbReference type="STRING" id="542762.A0A4V3WKM6"/>
<dbReference type="PANTHER" id="PTHR14217:SF24">
    <property type="entry name" value="INOSITOL-TETRAKISPHOSPHATE 1-KINASE 1"/>
    <property type="match status" value="1"/>
</dbReference>
<evidence type="ECO:0000259" key="17">
    <source>
        <dbReference type="Pfam" id="PF17927"/>
    </source>
</evidence>
<dbReference type="GO" id="GO:0005524">
    <property type="term" value="F:ATP binding"/>
    <property type="evidence" value="ECO:0007669"/>
    <property type="project" value="UniProtKB-KW"/>
</dbReference>
<dbReference type="GO" id="GO:0052725">
    <property type="term" value="F:inositol-1,3,4-trisphosphate 6-kinase activity"/>
    <property type="evidence" value="ECO:0007669"/>
    <property type="project" value="InterPro"/>
</dbReference>
<comment type="function">
    <text evidence="13">Kinase that can phosphorylate various inositol polyphosphate such as Ins(3,4,5,6)P4 or Ins(1,3,4)P3.</text>
</comment>
<protein>
    <recommendedName>
        <fullName evidence="13">Inositol-tetrakisphosphate 1-kinase</fullName>
        <ecNumber evidence="13">2.7.1.134</ecNumber>
    </recommendedName>
</protein>
<feature type="binding site" evidence="14">
    <location>
        <position position="157"/>
    </location>
    <ligand>
        <name>1D-myo-inositol 1,3,4-trisphosphate</name>
        <dbReference type="ChEBI" id="CHEBI:58414"/>
    </ligand>
</feature>
<comment type="catalytic activity">
    <reaction evidence="10">
        <text>1D-myo-inositol 1,3,4-trisphosphate + ATP = 1D-myo-inositol 1,3,4,5-tetrakisphosphate + ADP + H(+)</text>
        <dbReference type="Rhea" id="RHEA:13253"/>
        <dbReference type="ChEBI" id="CHEBI:15378"/>
        <dbReference type="ChEBI" id="CHEBI:30616"/>
        <dbReference type="ChEBI" id="CHEBI:57895"/>
        <dbReference type="ChEBI" id="CHEBI:58414"/>
        <dbReference type="ChEBI" id="CHEBI:456216"/>
        <dbReference type="EC" id="2.7.1.159"/>
    </reaction>
    <physiologicalReaction direction="left-to-right" evidence="10">
        <dbReference type="Rhea" id="RHEA:13254"/>
    </physiologicalReaction>
</comment>
<comment type="cofactor">
    <cofactor evidence="13 15">
        <name>Mg(2+)</name>
        <dbReference type="ChEBI" id="CHEBI:18420"/>
    </cofactor>
    <text evidence="13 15">Binds 2 magnesium ions per subunit.</text>
</comment>
<evidence type="ECO:0000256" key="11">
    <source>
        <dbReference type="ARBA" id="ARBA00051366"/>
    </source>
</evidence>
<feature type="binding site" evidence="15">
    <location>
        <position position="262"/>
    </location>
    <ligand>
        <name>Mg(2+)</name>
        <dbReference type="ChEBI" id="CHEBI:18420"/>
        <label>1</label>
    </ligand>
</feature>
<evidence type="ECO:0000259" key="16">
    <source>
        <dbReference type="Pfam" id="PF05770"/>
    </source>
</evidence>
<comment type="similarity">
    <text evidence="1 13">Belongs to the ITPK1 family.</text>
</comment>
<feature type="binding site" evidence="15">
    <location>
        <position position="277"/>
    </location>
    <ligand>
        <name>Mg(2+)</name>
        <dbReference type="ChEBI" id="CHEBI:18420"/>
        <label>2</label>
    </ligand>
</feature>
<dbReference type="InterPro" id="IPR040464">
    <property type="entry name" value="InsP(3)kin_ATP-grasp"/>
</dbReference>
<dbReference type="GO" id="GO:0047325">
    <property type="term" value="F:inositol-3,4,5,6-tetrakisphosphate 1-kinase activity"/>
    <property type="evidence" value="ECO:0007669"/>
    <property type="project" value="UniProtKB-EC"/>
</dbReference>
<dbReference type="GO" id="GO:0032957">
    <property type="term" value="P:inositol trisphosphate metabolic process"/>
    <property type="evidence" value="ECO:0007669"/>
    <property type="project" value="InterPro"/>
</dbReference>
<dbReference type="Pfam" id="PF05770">
    <property type="entry name" value="Ins134_P3_kin"/>
    <property type="match status" value="1"/>
</dbReference>
<accession>A0A4V3WKM6</accession>
<evidence type="ECO:0000256" key="4">
    <source>
        <dbReference type="ARBA" id="ARBA00022723"/>
    </source>
</evidence>
<feature type="binding site" evidence="14">
    <location>
        <position position="96"/>
    </location>
    <ligand>
        <name>ATP</name>
        <dbReference type="ChEBI" id="CHEBI:30616"/>
    </ligand>
</feature>
<evidence type="ECO:0000256" key="15">
    <source>
        <dbReference type="PIRSR" id="PIRSR038186-2"/>
    </source>
</evidence>
<keyword evidence="5 13" id="KW-0547">Nucleotide-binding</keyword>
<keyword evidence="7 13" id="KW-0067">ATP-binding</keyword>
<organism evidence="18 19">
    <name type="scientific">Camellia sinensis var. sinensis</name>
    <name type="common">China tea</name>
    <dbReference type="NCBI Taxonomy" id="542762"/>
    <lineage>
        <taxon>Eukaryota</taxon>
        <taxon>Viridiplantae</taxon>
        <taxon>Streptophyta</taxon>
        <taxon>Embryophyta</taxon>
        <taxon>Tracheophyta</taxon>
        <taxon>Spermatophyta</taxon>
        <taxon>Magnoliopsida</taxon>
        <taxon>eudicotyledons</taxon>
        <taxon>Gunneridae</taxon>
        <taxon>Pentapetalae</taxon>
        <taxon>asterids</taxon>
        <taxon>Ericales</taxon>
        <taxon>Theaceae</taxon>
        <taxon>Camellia</taxon>
    </lineage>
</organism>
<dbReference type="FunFam" id="3.30.1490.220:FF:000002">
    <property type="entry name" value="Inositol-tetrakisphosphate 1-kinase"/>
    <property type="match status" value="1"/>
</dbReference>
<feature type="binding site" evidence="14">
    <location>
        <position position="19"/>
    </location>
    <ligand>
        <name>1D-myo-inositol 1,3,4-trisphosphate</name>
        <dbReference type="ChEBI" id="CHEBI:58414"/>
    </ligand>
</feature>
<comment type="catalytic activity">
    <reaction evidence="9">
        <text>1D-myo-inositol 3,4,5,6-tetrakisphosphate + ATP = 1D-myo-inositol 1,3,4,5,6-pentakisphosphate + ADP + H(+)</text>
        <dbReference type="Rhea" id="RHEA:12452"/>
        <dbReference type="ChEBI" id="CHEBI:15378"/>
        <dbReference type="ChEBI" id="CHEBI:30616"/>
        <dbReference type="ChEBI" id="CHEBI:57539"/>
        <dbReference type="ChEBI" id="CHEBI:57733"/>
        <dbReference type="ChEBI" id="CHEBI:456216"/>
        <dbReference type="EC" id="2.7.1.134"/>
    </reaction>
    <physiologicalReaction direction="left-to-right" evidence="9">
        <dbReference type="Rhea" id="RHEA:12453"/>
    </physiologicalReaction>
    <physiologicalReaction direction="right-to-left" evidence="9">
        <dbReference type="Rhea" id="RHEA:12454"/>
    </physiologicalReaction>
</comment>
<dbReference type="Pfam" id="PF17927">
    <property type="entry name" value="Ins134_P3_kin_N"/>
    <property type="match status" value="1"/>
</dbReference>
<dbReference type="AlphaFoldDB" id="A0A4V3WKM6"/>
<keyword evidence="6 13" id="KW-0418">Kinase</keyword>
<dbReference type="SUPFAM" id="SSF56059">
    <property type="entry name" value="Glutathione synthetase ATP-binding domain-like"/>
    <property type="match status" value="1"/>
</dbReference>
<dbReference type="SMR" id="A0A4V3WKM6"/>
<sequence>MSSESSTRFSIGYAMPPKKLDSFIQPSFLDHAKSRGIDLVPIDTTTKPLIEQEPFDCVIHKIYDEEWKKQLIEFSSKNPNVPIIDHPNAIEKLHNRISMLQVVKGLKFGYHSEICCVPNQVVIEDSESRLSDPSVLLGLKFPVIAKPLAANASAKSHELSLVFDKDGLNGLKPPIVLQEFVNHGGVIFKVYVVGEYAQCVKRHSLPDISEEKLGTLRGRVPFSQISNQAYVIEEVEMPPMSFINDVANGLRLAMNLNLFNFDMIRDATAGNKYLVIDINYFPGYAKMPSYETVLTDFLLGILNKKPSEATSLELKECQESG</sequence>
<feature type="binding site" evidence="14">
    <location>
        <position position="279"/>
    </location>
    <ligand>
        <name>1D-myo-inositol 1,3,4-trisphosphate</name>
        <dbReference type="ChEBI" id="CHEBI:58414"/>
    </ligand>
</feature>
<comment type="catalytic activity">
    <reaction evidence="12">
        <text>1D-myo-inositol 3,4,6-trisphosphate + ATP = 1D-myo-inositol 1,3,4,6-tetrakisphosphate + ADP + H(+)</text>
        <dbReference type="Rhea" id="RHEA:70287"/>
        <dbReference type="ChEBI" id="CHEBI:15378"/>
        <dbReference type="ChEBI" id="CHEBI:30616"/>
        <dbReference type="ChEBI" id="CHEBI:57660"/>
        <dbReference type="ChEBI" id="CHEBI:189099"/>
        <dbReference type="ChEBI" id="CHEBI:456216"/>
    </reaction>
    <physiologicalReaction direction="left-to-right" evidence="12">
        <dbReference type="Rhea" id="RHEA:70288"/>
    </physiologicalReaction>
</comment>
<dbReference type="PANTHER" id="PTHR14217">
    <property type="entry name" value="INOSITOL-TETRAKISPHOSPHATE 1-KINASE"/>
    <property type="match status" value="1"/>
</dbReference>
<dbReference type="EMBL" id="SDRB02011419">
    <property type="protein sequence ID" value="THG01437.1"/>
    <property type="molecule type" value="Genomic_DNA"/>
</dbReference>
<dbReference type="Proteomes" id="UP000306102">
    <property type="component" value="Unassembled WGS sequence"/>
</dbReference>
<keyword evidence="8 13" id="KW-0460">Magnesium</keyword>
<proteinExistence type="inferred from homology"/>